<keyword evidence="1" id="KW-1133">Transmembrane helix</keyword>
<protein>
    <recommendedName>
        <fullName evidence="2">Peptidase C39-like domain-containing protein</fullName>
    </recommendedName>
</protein>
<organism evidence="3 4">
    <name type="scientific">Candidatus Magasanikbacteria bacterium RIFCSPHIGHO2_01_FULL_50_8</name>
    <dbReference type="NCBI Taxonomy" id="1798674"/>
    <lineage>
        <taxon>Bacteria</taxon>
        <taxon>Candidatus Magasanikiibacteriota</taxon>
    </lineage>
</organism>
<feature type="transmembrane region" description="Helical" evidence="1">
    <location>
        <begin position="6"/>
        <end position="31"/>
    </location>
</feature>
<dbReference type="EMBL" id="MFPV01000046">
    <property type="protein sequence ID" value="OGH61114.1"/>
    <property type="molecule type" value="Genomic_DNA"/>
</dbReference>
<evidence type="ECO:0000313" key="4">
    <source>
        <dbReference type="Proteomes" id="UP000176329"/>
    </source>
</evidence>
<feature type="domain" description="Peptidase C39-like" evidence="2">
    <location>
        <begin position="89"/>
        <end position="232"/>
    </location>
</feature>
<reference evidence="3 4" key="1">
    <citation type="journal article" date="2016" name="Nat. Commun.">
        <title>Thousands of microbial genomes shed light on interconnected biogeochemical processes in an aquifer system.</title>
        <authorList>
            <person name="Anantharaman K."/>
            <person name="Brown C.T."/>
            <person name="Hug L.A."/>
            <person name="Sharon I."/>
            <person name="Castelle C.J."/>
            <person name="Probst A.J."/>
            <person name="Thomas B.C."/>
            <person name="Singh A."/>
            <person name="Wilkins M.J."/>
            <person name="Karaoz U."/>
            <person name="Brodie E.L."/>
            <person name="Williams K.H."/>
            <person name="Hubbard S.S."/>
            <person name="Banfield J.F."/>
        </authorList>
    </citation>
    <scope>NUCLEOTIDE SEQUENCE [LARGE SCALE GENOMIC DNA]</scope>
</reference>
<dbReference type="AlphaFoldDB" id="A0A1F6LPB1"/>
<dbReference type="Proteomes" id="UP000176329">
    <property type="component" value="Unassembled WGS sequence"/>
</dbReference>
<gene>
    <name evidence="3" type="ORF">A2848_02225</name>
</gene>
<sequence length="274" mass="30365">MPRRGIDISIVILCALCLGALGGFGGAYYFVQRAERAQLISEAAREREAAARVPFVTAVAQPKKAAAITASSTEPLVQKALPSTGAFNLDIAFFPQAPKKNWDVYHEDYCEEAAVLGVHAFLKEKKYSTDQMEVELEKMRDWEINTFGYFESTSIEQTARIAREYLGYKKVRVIERPTIAMIRAEVAAGHPVIVPANGKQLKNPHFKNGGPEYHMYVIRGFTERGDVITNDPGTQFGENYVYKVSVVMSSMADWNNGEDHDALPTGTPAVLVIE</sequence>
<keyword evidence="1" id="KW-0472">Membrane</keyword>
<accession>A0A1F6LPB1</accession>
<comment type="caution">
    <text evidence="3">The sequence shown here is derived from an EMBL/GenBank/DDBJ whole genome shotgun (WGS) entry which is preliminary data.</text>
</comment>
<evidence type="ECO:0000256" key="1">
    <source>
        <dbReference type="SAM" id="Phobius"/>
    </source>
</evidence>
<evidence type="ECO:0000313" key="3">
    <source>
        <dbReference type="EMBL" id="OGH61114.1"/>
    </source>
</evidence>
<dbReference type="Gene3D" id="3.90.70.10">
    <property type="entry name" value="Cysteine proteinases"/>
    <property type="match status" value="1"/>
</dbReference>
<keyword evidence="1" id="KW-0812">Transmembrane</keyword>
<dbReference type="InterPro" id="IPR039564">
    <property type="entry name" value="Peptidase_C39-like"/>
</dbReference>
<dbReference type="Pfam" id="PF13529">
    <property type="entry name" value="Peptidase_C39_2"/>
    <property type="match status" value="1"/>
</dbReference>
<evidence type="ECO:0000259" key="2">
    <source>
        <dbReference type="Pfam" id="PF13529"/>
    </source>
</evidence>
<name>A0A1F6LPB1_9BACT</name>
<proteinExistence type="predicted"/>